<dbReference type="Gene3D" id="1.25.40.10">
    <property type="entry name" value="Tetratricopeptide repeat domain"/>
    <property type="match status" value="3"/>
</dbReference>
<organism evidence="3 4">
    <name type="scientific">Sphingomonas corticis</name>
    <dbReference type="NCBI Taxonomy" id="2722791"/>
    <lineage>
        <taxon>Bacteria</taxon>
        <taxon>Pseudomonadati</taxon>
        <taxon>Pseudomonadota</taxon>
        <taxon>Alphaproteobacteria</taxon>
        <taxon>Sphingomonadales</taxon>
        <taxon>Sphingomonadaceae</taxon>
        <taxon>Sphingomonas</taxon>
    </lineage>
</organism>
<dbReference type="SUPFAM" id="SSF48452">
    <property type="entry name" value="TPR-like"/>
    <property type="match status" value="2"/>
</dbReference>
<dbReference type="Gene3D" id="3.40.50.300">
    <property type="entry name" value="P-loop containing nucleotide triphosphate hydrolases"/>
    <property type="match status" value="1"/>
</dbReference>
<keyword evidence="2" id="KW-0802">TPR repeat</keyword>
<keyword evidence="4" id="KW-1185">Reference proteome</keyword>
<name>A0ABX1CL59_9SPHN</name>
<evidence type="ECO:0000256" key="1">
    <source>
        <dbReference type="ARBA" id="ARBA00022679"/>
    </source>
</evidence>
<feature type="repeat" description="TPR" evidence="2">
    <location>
        <begin position="137"/>
        <end position="170"/>
    </location>
</feature>
<dbReference type="InterPro" id="IPR019734">
    <property type="entry name" value="TPR_rpt"/>
</dbReference>
<dbReference type="Proteomes" id="UP000732399">
    <property type="component" value="Unassembled WGS sequence"/>
</dbReference>
<dbReference type="RefSeq" id="WP_168134218.1">
    <property type="nucleotide sequence ID" value="NZ_JAAVJH010000004.1"/>
</dbReference>
<dbReference type="SMART" id="SM00028">
    <property type="entry name" value="TPR"/>
    <property type="match status" value="4"/>
</dbReference>
<protein>
    <submittedName>
        <fullName evidence="3">Tetratricopeptide repeat protein</fullName>
    </submittedName>
</protein>
<dbReference type="PANTHER" id="PTHR12788">
    <property type="entry name" value="PROTEIN-TYROSINE SULFOTRANSFERASE 2"/>
    <property type="match status" value="1"/>
</dbReference>
<dbReference type="InterPro" id="IPR026634">
    <property type="entry name" value="TPST-like"/>
</dbReference>
<evidence type="ECO:0000313" key="4">
    <source>
        <dbReference type="Proteomes" id="UP000732399"/>
    </source>
</evidence>
<dbReference type="PANTHER" id="PTHR12788:SF10">
    <property type="entry name" value="PROTEIN-TYROSINE SULFOTRANSFERASE"/>
    <property type="match status" value="1"/>
</dbReference>
<proteinExistence type="predicted"/>
<dbReference type="PROSITE" id="PS50005">
    <property type="entry name" value="TPR"/>
    <property type="match status" value="1"/>
</dbReference>
<dbReference type="Pfam" id="PF13432">
    <property type="entry name" value="TPR_16"/>
    <property type="match status" value="2"/>
</dbReference>
<evidence type="ECO:0000256" key="2">
    <source>
        <dbReference type="PROSITE-ProRule" id="PRU00339"/>
    </source>
</evidence>
<accession>A0ABX1CL59</accession>
<dbReference type="Pfam" id="PF13181">
    <property type="entry name" value="TPR_8"/>
    <property type="match status" value="1"/>
</dbReference>
<dbReference type="SUPFAM" id="SSF52540">
    <property type="entry name" value="P-loop containing nucleoside triphosphate hydrolases"/>
    <property type="match status" value="1"/>
</dbReference>
<sequence>MSEAQAVLALARSGDLAAAIARGEQAMAAGQADAGLTMFVGVLCCRAGDLDAGIAHLRVAAGLAPDQPVPALELARALLSAGRFDEAETTAASLIDGGLAVEREATRIRALALSRLKRIEQALPLFERLVASDPGDFESWAGLGVARLAQQDAHGAEDALERALRLRPNNAANVIQLARARSLRNDPEAALDAALRAIALDPASGEARVEAARAGASLRDFASVALHLEAARDLLRDQADALCDVGDIAASAKMLDRAEADYRAALTLDQASDRGWGGLATVLERLNRADDLHRVIVEARAAGAGEAALALARARTLRSEGRLAEALAAARLVPDDGDVVGREQVIGDTLDRMGDTAAAFAAFSRANARLAELNAGSERDAEEYRASFERLGRLVSPAWYADWEAPPPPSARPAPLFLFGFPRSGTTLIDTMLGGHEDAVVLEEEASVDRVAAALGALDHLGQLPLSEIERLREVYFAEVDRIVPDAGSRLIVDKQPLALGSTPILHRIFPDARFLFAERHPCDVVLSCFITSPQMDAKVANFFDFDATARLYDTVLRYWTRCTEVLALNVMATRYERLIADPARELRAVAHFAGLDWSEALIDNRRHAADRGFIASPSYAQVAQPIYQRARGRWLRYREQMAPVLPLLLPWAERMGYPAD</sequence>
<reference evidence="3 4" key="1">
    <citation type="submission" date="2020-03" db="EMBL/GenBank/DDBJ databases">
        <authorList>
            <person name="Wang L."/>
            <person name="He N."/>
            <person name="Li Y."/>
            <person name="Fang Y."/>
            <person name="Zhang F."/>
        </authorList>
    </citation>
    <scope>NUCLEOTIDE SEQUENCE [LARGE SCALE GENOMIC DNA]</scope>
    <source>
        <strain evidence="3 4">36D10-4-7</strain>
    </source>
</reference>
<comment type="caution">
    <text evidence="3">The sequence shown here is derived from an EMBL/GenBank/DDBJ whole genome shotgun (WGS) entry which is preliminary data.</text>
</comment>
<evidence type="ECO:0000313" key="3">
    <source>
        <dbReference type="EMBL" id="NJR78694.1"/>
    </source>
</evidence>
<dbReference type="EMBL" id="JAAVJH010000004">
    <property type="protein sequence ID" value="NJR78694.1"/>
    <property type="molecule type" value="Genomic_DNA"/>
</dbReference>
<keyword evidence="1" id="KW-0808">Transferase</keyword>
<dbReference type="InterPro" id="IPR027417">
    <property type="entry name" value="P-loop_NTPase"/>
</dbReference>
<dbReference type="Pfam" id="PF13469">
    <property type="entry name" value="Sulfotransfer_3"/>
    <property type="match status" value="1"/>
</dbReference>
<gene>
    <name evidence="3" type="ORF">HBH26_08855</name>
</gene>
<dbReference type="InterPro" id="IPR011990">
    <property type="entry name" value="TPR-like_helical_dom_sf"/>
</dbReference>